<dbReference type="Pfam" id="PF05041">
    <property type="entry name" value="Pecanex_C"/>
    <property type="match status" value="1"/>
</dbReference>
<feature type="transmembrane region" description="Helical" evidence="6">
    <location>
        <begin position="1191"/>
        <end position="1213"/>
    </location>
</feature>
<dbReference type="STRING" id="8128.ENSONIP00000060408"/>
<dbReference type="GO" id="GO:0016020">
    <property type="term" value="C:membrane"/>
    <property type="evidence" value="ECO:0007669"/>
    <property type="project" value="UniProtKB-SubCell"/>
</dbReference>
<evidence type="ECO:0000256" key="1">
    <source>
        <dbReference type="ARBA" id="ARBA00004141"/>
    </source>
</evidence>
<dbReference type="GeneTree" id="ENSGT00940000157417"/>
<feature type="transmembrane region" description="Helical" evidence="6">
    <location>
        <begin position="996"/>
        <end position="1014"/>
    </location>
</feature>
<feature type="transmembrane region" description="Helical" evidence="6">
    <location>
        <begin position="57"/>
        <end position="74"/>
    </location>
</feature>
<keyword evidence="3 6" id="KW-0812">Transmembrane</keyword>
<feature type="region of interest" description="Disordered" evidence="7">
    <location>
        <begin position="250"/>
        <end position="492"/>
    </location>
</feature>
<feature type="region of interest" description="Disordered" evidence="7">
    <location>
        <begin position="512"/>
        <end position="606"/>
    </location>
</feature>
<keyword evidence="10" id="KW-1185">Reference proteome</keyword>
<dbReference type="HOGENOM" id="CLU_000602_0_1_1"/>
<name>I3KU75_ORENI</name>
<feature type="region of interest" description="Disordered" evidence="7">
    <location>
        <begin position="1982"/>
        <end position="2079"/>
    </location>
</feature>
<dbReference type="InterPro" id="IPR039797">
    <property type="entry name" value="Pecanex"/>
</dbReference>
<feature type="compositionally biased region" description="Polar residues" evidence="7">
    <location>
        <begin position="339"/>
        <end position="355"/>
    </location>
</feature>
<evidence type="ECO:0000313" key="9">
    <source>
        <dbReference type="Ensembl" id="ENSONIP00000024671.2"/>
    </source>
</evidence>
<feature type="compositionally biased region" description="Low complexity" evidence="7">
    <location>
        <begin position="315"/>
        <end position="333"/>
    </location>
</feature>
<organism evidence="9 10">
    <name type="scientific">Oreochromis niloticus</name>
    <name type="common">Nile tilapia</name>
    <name type="synonym">Tilapia nilotica</name>
    <dbReference type="NCBI Taxonomy" id="8128"/>
    <lineage>
        <taxon>Eukaryota</taxon>
        <taxon>Metazoa</taxon>
        <taxon>Chordata</taxon>
        <taxon>Craniata</taxon>
        <taxon>Vertebrata</taxon>
        <taxon>Euteleostomi</taxon>
        <taxon>Actinopterygii</taxon>
        <taxon>Neopterygii</taxon>
        <taxon>Teleostei</taxon>
        <taxon>Neoteleostei</taxon>
        <taxon>Acanthomorphata</taxon>
        <taxon>Ovalentaria</taxon>
        <taxon>Cichlomorphae</taxon>
        <taxon>Cichliformes</taxon>
        <taxon>Cichlidae</taxon>
        <taxon>African cichlids</taxon>
        <taxon>Pseudocrenilabrinae</taxon>
        <taxon>Oreochromini</taxon>
        <taxon>Oreochromis</taxon>
    </lineage>
</organism>
<feature type="transmembrane region" description="Helical" evidence="6">
    <location>
        <begin position="30"/>
        <end position="50"/>
    </location>
</feature>
<gene>
    <name evidence="9" type="primary">PCNX1</name>
    <name evidence="9" type="synonym">pcnx1</name>
</gene>
<dbReference type="PANTHER" id="PTHR12372">
    <property type="entry name" value="PECANEX"/>
    <property type="match status" value="1"/>
</dbReference>
<comment type="subcellular location">
    <subcellularLocation>
        <location evidence="1 6">Membrane</location>
        <topology evidence="1 6">Multi-pass membrane protein</topology>
    </subcellularLocation>
</comment>
<evidence type="ECO:0000256" key="4">
    <source>
        <dbReference type="ARBA" id="ARBA00022989"/>
    </source>
</evidence>
<evidence type="ECO:0000256" key="3">
    <source>
        <dbReference type="ARBA" id="ARBA00022692"/>
    </source>
</evidence>
<comment type="similarity">
    <text evidence="2 6">Belongs to the pecanex family.</text>
</comment>
<keyword evidence="5 6" id="KW-0472">Membrane</keyword>
<feature type="compositionally biased region" description="Low complexity" evidence="7">
    <location>
        <begin position="1991"/>
        <end position="2000"/>
    </location>
</feature>
<feature type="region of interest" description="Disordered" evidence="7">
    <location>
        <begin position="94"/>
        <end position="131"/>
    </location>
</feature>
<feature type="compositionally biased region" description="Gly residues" evidence="7">
    <location>
        <begin position="101"/>
        <end position="110"/>
    </location>
</feature>
<proteinExistence type="inferred from homology"/>
<feature type="transmembrane region" description="Helical" evidence="6">
    <location>
        <begin position="929"/>
        <end position="952"/>
    </location>
</feature>
<feature type="domain" description="Pecanex C-terminal" evidence="8">
    <location>
        <begin position="1707"/>
        <end position="1933"/>
    </location>
</feature>
<dbReference type="Ensembl" id="ENSONIT00000024692.2">
    <property type="protein sequence ID" value="ENSONIP00000024671.2"/>
    <property type="gene ID" value="ENSONIG00000019596.2"/>
</dbReference>
<evidence type="ECO:0000256" key="5">
    <source>
        <dbReference type="ARBA" id="ARBA00023136"/>
    </source>
</evidence>
<feature type="transmembrane region" description="Helical" evidence="6">
    <location>
        <begin position="958"/>
        <end position="975"/>
    </location>
</feature>
<feature type="compositionally biased region" description="Low complexity" evidence="7">
    <location>
        <begin position="2015"/>
        <end position="2079"/>
    </location>
</feature>
<evidence type="ECO:0000313" key="10">
    <source>
        <dbReference type="Proteomes" id="UP000005207"/>
    </source>
</evidence>
<feature type="compositionally biased region" description="Low complexity" evidence="7">
    <location>
        <begin position="539"/>
        <end position="550"/>
    </location>
</feature>
<feature type="region of interest" description="Disordered" evidence="7">
    <location>
        <begin position="706"/>
        <end position="757"/>
    </location>
</feature>
<reference evidence="10" key="1">
    <citation type="submission" date="2012-01" db="EMBL/GenBank/DDBJ databases">
        <title>The Genome Sequence of Oreochromis niloticus (Nile Tilapia).</title>
        <authorList>
            <consortium name="Broad Institute Genome Assembly Team"/>
            <consortium name="Broad Institute Sequencing Platform"/>
            <person name="Di Palma F."/>
            <person name="Johnson J."/>
            <person name="Lander E.S."/>
            <person name="Lindblad-Toh K."/>
        </authorList>
    </citation>
    <scope>NUCLEOTIDE SEQUENCE [LARGE SCALE GENOMIC DNA]</scope>
</reference>
<feature type="compositionally biased region" description="Polar residues" evidence="7">
    <location>
        <begin position="716"/>
        <end position="757"/>
    </location>
</feature>
<evidence type="ECO:0000256" key="2">
    <source>
        <dbReference type="ARBA" id="ARBA00010170"/>
    </source>
</evidence>
<keyword evidence="4 6" id="KW-1133">Transmembrane helix</keyword>
<protein>
    <recommendedName>
        <fullName evidence="6">Pecanex-like protein</fullName>
    </recommendedName>
</protein>
<reference evidence="9" key="2">
    <citation type="submission" date="2025-08" db="UniProtKB">
        <authorList>
            <consortium name="Ensembl"/>
        </authorList>
    </citation>
    <scope>IDENTIFICATION</scope>
</reference>
<feature type="transmembrane region" description="Helical" evidence="6">
    <location>
        <begin position="1121"/>
        <end position="1138"/>
    </location>
</feature>
<evidence type="ECO:0000256" key="6">
    <source>
        <dbReference type="RuleBase" id="RU367089"/>
    </source>
</evidence>
<dbReference type="InterPro" id="IPR007735">
    <property type="entry name" value="Pecanex_C"/>
</dbReference>
<evidence type="ECO:0000259" key="8">
    <source>
        <dbReference type="Pfam" id="PF05041"/>
    </source>
</evidence>
<feature type="compositionally biased region" description="Polar residues" evidence="7">
    <location>
        <begin position="408"/>
        <end position="421"/>
    </location>
</feature>
<dbReference type="eggNOG" id="KOG3604">
    <property type="taxonomic scope" value="Eukaryota"/>
</dbReference>
<reference evidence="9" key="3">
    <citation type="submission" date="2025-09" db="UniProtKB">
        <authorList>
            <consortium name="Ensembl"/>
        </authorList>
    </citation>
    <scope>IDENTIFICATION</scope>
</reference>
<feature type="transmembrane region" description="Helical" evidence="6">
    <location>
        <begin position="1088"/>
        <end position="1109"/>
    </location>
</feature>
<feature type="transmembrane region" description="Helical" evidence="6">
    <location>
        <begin position="1040"/>
        <end position="1068"/>
    </location>
</feature>
<dbReference type="PANTHER" id="PTHR12372:SF2">
    <property type="entry name" value="PECANEX-LIKE PROTEIN 1"/>
    <property type="match status" value="1"/>
</dbReference>
<feature type="compositionally biased region" description="Basic residues" evidence="7">
    <location>
        <begin position="476"/>
        <end position="486"/>
    </location>
</feature>
<feature type="transmembrane region" description="Helical" evidence="6">
    <location>
        <begin position="1219"/>
        <end position="1236"/>
    </location>
</feature>
<accession>I3KU75</accession>
<evidence type="ECO:0000256" key="7">
    <source>
        <dbReference type="SAM" id="MobiDB-lite"/>
    </source>
</evidence>
<dbReference type="Proteomes" id="UP000005207">
    <property type="component" value="Linkage group LG19"/>
</dbReference>
<feature type="compositionally biased region" description="Polar residues" evidence="7">
    <location>
        <begin position="455"/>
        <end position="466"/>
    </location>
</feature>
<feature type="compositionally biased region" description="Polar residues" evidence="7">
    <location>
        <begin position="522"/>
        <end position="532"/>
    </location>
</feature>
<sequence>MGSQTLQILRQGVWASITGGWYYDPDQNTFVNALHLYIWLFLLCFPFTLYMALPPTMVIVGIYCGVIAAMFLLLKTVNYRLHYALDEGEVVEHQAKENQGSRGGTEGANDGGVTRREDSNGPGDPGGGIEMADFIRQETPPVDCSSRNSYIGMESNQQVSRAAVFPIFSGDCGRTSDDISLTLVESCSHDHDLLSDTKMYCLVPNDSFASLQPSTSLCPSELSREPADLCNSAAYHFSLSHSSCDTEVTSHSSMQSQTFRKELRSRGLPRTSSSAGSAFPDPSLPDFALYPPPRRGGLDPVLESKSQGGERSADSLRSLSTRSSGSTESYCSGTDRDTNSTVSSFHSEQTSSTHVESLLSLSGDERARETGETVSAPADDRTSSISPRSLGNLPSREANKNPHANELTAKQTADTQSSATQELVEPVKCTEEPGIRTSADGSTGVAVTEQEQVKDNVQPNSANIVQRTSSLSAGRSGRRRTGKKRASSFDASHHRDYISMRAMAKPCSAVFTGGGEDDSSDQSELSCASSVRSTKHLSTDSSSSTTSRSCHSPESHYRALKAKHISANASSSSSTTVKPETGVRNGGKRRTSRRTPSTGSAKTHARVLSLDSGTAACLNDPTHLGAPAGPRPLTTSKSDLEAKEGEVLDAASLLGRASQLESVTRSRNSLPNQAAFAEPQDANAASLRAPGSEETVIFRRERSTFRRQAVRRRHNAGSNPTPPTSLIGSPLSLQEALSQASQPSTSQVKSQPSRTSSQVTVLSASASLLARNGSAHLEGSQDKASTVGATSLQEDFGKLTPSLYEAGGCDMSLVNFEPATRRASNNIWDTDSHLSSSTSVRFYPHDLISLPQIRLNRLLTMDPELLEQQDGDLSPELQDAPLGQEDPAGSAAAGKAKQYYRLWLLPYLWVGLHFDRLTLLALFDRNREVLENVLAVVLAVLVAFLGSVLLVHGFFTDIWVFQFCLVIASCQYSLLKVSSWHCYKEGHNRIIAYSRPVYFCLCCGLIWLLHYGSLRTTSSRFTLYGVALTSSLVLTSARDLVIVFTLCFPIIFFVGLLPQVNTFVMYLFEQLDIHVFGGNASTSLLSALYSILRSIVTVALLYGFCYGALKVSTWEPHHIPVLFSVFCGLLVAVSYHLSRQSSDPSVLLSLVQSKILPNLRDKNPEDPLSEVQDPLPEKLRSSVNERLQSDLIVCVVIAVLYFAIHVSTVFIALQPFLSYVLYALLGTVGLLTHYLLPQVRKQLPWYCFSHPLLKTKEYYQFEVRDAAHVMWFEKLHVWLLFVEKNVLYPLVILNELSGSARELASPKRLDTEIGALMITVAGLKLLRSCYSSPTYQYVTILFTVLFFTFDYRHLSETLLLDLFLMSIIFSKMWELFYKLHFVYTYIAPWQITWGSAFHAFAQPFAVPHSAMLFVQAVVSAIFSTPLNPFLGSAIFITSYVRPVKFWERDYNTKRVDHSNTRLASQLDRNPGSDDNNLNSIFYEHLSRSLQHSLCGDLLLGRWGNFSTGDCFILASDYLNALVHLIEIGNGLVTFQLRGLEFRGTYCQQREVEAITEGVEEDEGCCCCEPGHLPHILSFNAAFGQRWLAWEVLVTKYVLEGYSITDNSAASMLQVFDLRRILTTYYVKGIIYYVVASPKLEEWLANETMKDGLRGCGERNYVDLDPTFNPNIDEDYDHRLAGISRDSFCGVYLGWIQYCNSRRAKPLDSEKDSPLVLLCFGLCVLGRRALGTAAHHMSSNLESFLYGLHALFKGDFRISSVRDEWIFADMELLRKVVVPGIRMSLKLHQDHFTSPDEYDEPAVLFEAISSHQQNLVIAHEGDPAWRSAVLSNAPSLLALRHVLDEGTNEYKIIMLNRRYLSFRVIKVNKECVRGLWAGQQQELVFLRNRNPERGSIQNAKQALRNMINSSCDQPIGYPIYVSPLTTSYCNSHPQLGHILGGPISIGNIRNFIVSTWHRLRKGCGAGCNSGGNIEDSDAGGLSCGSGNGTGGDSQQSSLSQGGTSGPPPPHSYQPHTLGTSQSSQSVQSGLVRHSPARASVASHSSSYRYGSSRHSSLRTSTTGLEPCRRSSTSQLSLRTLPTSLQLRLGSTSDPAGPSASLSSHSIPPCKRHTLVGLLGNDGLCSTVTDPLIPLWLHKCFTHCRSVSSPQIVDVSLVLENINLSKRKELQWPDETMRLRAGRTCWRDWSPLEGMEGHVIHRWVPCSRDLANRSHIDKTILLVQVEDKLVPIIETGVIELGAEV</sequence>